<accession>A0ABT8VWL6</accession>
<evidence type="ECO:0000256" key="1">
    <source>
        <dbReference type="ARBA" id="ARBA00022448"/>
    </source>
</evidence>
<dbReference type="NCBIfam" id="TIGR03002">
    <property type="entry name" value="outer_YhbN_LptA"/>
    <property type="match status" value="1"/>
</dbReference>
<feature type="signal peptide" evidence="4">
    <location>
        <begin position="1"/>
        <end position="26"/>
    </location>
</feature>
<name>A0ABT8VWL6_9GAMM</name>
<feature type="chain" id="PRO_5044923269" description="Lipopolysaccharide export system protein LptA" evidence="4">
    <location>
        <begin position="27"/>
        <end position="185"/>
    </location>
</feature>
<organism evidence="6 7">
    <name type="scientific">Marinobacter suaedae</name>
    <dbReference type="NCBI Taxonomy" id="3057675"/>
    <lineage>
        <taxon>Bacteria</taxon>
        <taxon>Pseudomonadati</taxon>
        <taxon>Pseudomonadota</taxon>
        <taxon>Gammaproteobacteria</taxon>
        <taxon>Pseudomonadales</taxon>
        <taxon>Marinobacteraceae</taxon>
        <taxon>Marinobacter</taxon>
    </lineage>
</organism>
<reference evidence="6" key="1">
    <citation type="submission" date="2023-07" db="EMBL/GenBank/DDBJ databases">
        <title>Marinobacter sp. chi1 genome sequencing and assembly.</title>
        <authorList>
            <person name="Park S."/>
        </authorList>
    </citation>
    <scope>NUCLEOTIDE SEQUENCE</scope>
    <source>
        <strain evidence="6">Chi1</strain>
    </source>
</reference>
<dbReference type="EMBL" id="JAUMIS010000001">
    <property type="protein sequence ID" value="MDO3720371.1"/>
    <property type="molecule type" value="Genomic_DNA"/>
</dbReference>
<proteinExistence type="inferred from homology"/>
<comment type="similarity">
    <text evidence="4">Belongs to the LptA family.</text>
</comment>
<evidence type="ECO:0000259" key="5">
    <source>
        <dbReference type="Pfam" id="PF03968"/>
    </source>
</evidence>
<dbReference type="InterPro" id="IPR005653">
    <property type="entry name" value="OstA-like_N"/>
</dbReference>
<dbReference type="Gene3D" id="2.60.450.10">
    <property type="entry name" value="Lipopolysaccharide (LPS) transport protein A like domain"/>
    <property type="match status" value="1"/>
</dbReference>
<dbReference type="InterPro" id="IPR014340">
    <property type="entry name" value="LptA"/>
</dbReference>
<comment type="subunit">
    <text evidence="4">Component of the lipopolysaccharide transport and assembly complex.</text>
</comment>
<dbReference type="PANTHER" id="PTHR36504:SF1">
    <property type="entry name" value="LIPOPOLYSACCHARIDE EXPORT SYSTEM PROTEIN LPTA"/>
    <property type="match status" value="1"/>
</dbReference>
<dbReference type="PANTHER" id="PTHR36504">
    <property type="entry name" value="LIPOPOLYSACCHARIDE EXPORT SYSTEM PROTEIN LPTA"/>
    <property type="match status" value="1"/>
</dbReference>
<dbReference type="HAMAP" id="MF_01914">
    <property type="entry name" value="LPS_assembly_LptA"/>
    <property type="match status" value="1"/>
</dbReference>
<gene>
    <name evidence="4 6" type="primary">lptA</name>
    <name evidence="6" type="ORF">QVZ43_01485</name>
</gene>
<evidence type="ECO:0000256" key="3">
    <source>
        <dbReference type="ARBA" id="ARBA00022764"/>
    </source>
</evidence>
<comment type="subcellular location">
    <subcellularLocation>
        <location evidence="4">Periplasm</location>
    </subcellularLocation>
</comment>
<evidence type="ECO:0000313" key="7">
    <source>
        <dbReference type="Proteomes" id="UP001168640"/>
    </source>
</evidence>
<keyword evidence="7" id="KW-1185">Reference proteome</keyword>
<protein>
    <recommendedName>
        <fullName evidence="4">Lipopolysaccharide export system protein LptA</fullName>
    </recommendedName>
</protein>
<feature type="domain" description="Organic solvent tolerance-like N-terminal" evidence="5">
    <location>
        <begin position="37"/>
        <end position="144"/>
    </location>
</feature>
<keyword evidence="2 4" id="KW-0732">Signal</keyword>
<evidence type="ECO:0000256" key="4">
    <source>
        <dbReference type="HAMAP-Rule" id="MF_01914"/>
    </source>
</evidence>
<comment type="function">
    <text evidence="4">Involved in the assembly of lipopolysaccharide (LPS). Required for the translocation of LPS from the inner membrane to the outer membrane. May form a bridge between the inner membrane and the outer membrane, via interactions with LptC and LptD, thereby facilitating LPS transfer across the periplasm.</text>
</comment>
<dbReference type="RefSeq" id="WP_302908599.1">
    <property type="nucleotide sequence ID" value="NZ_JAUMIS010000001.1"/>
</dbReference>
<evidence type="ECO:0000313" key="6">
    <source>
        <dbReference type="EMBL" id="MDO3720371.1"/>
    </source>
</evidence>
<keyword evidence="1 4" id="KW-0813">Transport</keyword>
<keyword evidence="3 4" id="KW-0574">Periplasm</keyword>
<evidence type="ECO:0000256" key="2">
    <source>
        <dbReference type="ARBA" id="ARBA00022729"/>
    </source>
</evidence>
<dbReference type="InterPro" id="IPR052037">
    <property type="entry name" value="LPS_export_LptA"/>
</dbReference>
<dbReference type="Pfam" id="PF03968">
    <property type="entry name" value="LptD_N"/>
    <property type="match status" value="1"/>
</dbReference>
<sequence precursor="true">MKLANKRLRGALATTLLLTLAGPAAAFTLDSDEPITVSADSARLDDGQGIAEYNGAVELIQGKTRLTADKVMLYRSGDDLNRVEATGSPARYQQPARDGSGETDARALSITWSATDNQLTFEREAVIQQNGNLFRGDVIHYDTVRRVVTAEGGAETTTGGGRVEMIIQPRSTSNRQGSDGSSESQ</sequence>
<dbReference type="Proteomes" id="UP001168640">
    <property type="component" value="Unassembled WGS sequence"/>
</dbReference>
<comment type="caution">
    <text evidence="6">The sequence shown here is derived from an EMBL/GenBank/DDBJ whole genome shotgun (WGS) entry which is preliminary data.</text>
</comment>